<comment type="subunit">
    <text evidence="4 11">Homodimer.</text>
</comment>
<feature type="modified residue" description="N6-(pyridoxal phosphate)lysine" evidence="11">
    <location>
        <position position="242"/>
    </location>
</feature>
<dbReference type="CDD" id="cd00609">
    <property type="entry name" value="AAT_like"/>
    <property type="match status" value="1"/>
</dbReference>
<evidence type="ECO:0000256" key="4">
    <source>
        <dbReference type="ARBA" id="ARBA00011738"/>
    </source>
</evidence>
<comment type="caution">
    <text evidence="13">The sequence shown here is derived from an EMBL/GenBank/DDBJ whole genome shotgun (WGS) entry which is preliminary data.</text>
</comment>
<evidence type="ECO:0000256" key="8">
    <source>
        <dbReference type="ARBA" id="ARBA00022898"/>
    </source>
</evidence>
<dbReference type="AlphaFoldDB" id="G2DDU4"/>
<gene>
    <name evidence="13" type="primary">hisC1</name>
    <name evidence="11" type="synonym">hisC</name>
    <name evidence="13" type="ORF">Rifp1Sym_br00140</name>
</gene>
<dbReference type="UniPathway" id="UPA00031">
    <property type="reaction ID" value="UER00012"/>
</dbReference>
<dbReference type="Pfam" id="PF00155">
    <property type="entry name" value="Aminotran_1_2"/>
    <property type="match status" value="1"/>
</dbReference>
<accession>G2DDU4</accession>
<evidence type="ECO:0000256" key="1">
    <source>
        <dbReference type="ARBA" id="ARBA00001933"/>
    </source>
</evidence>
<keyword evidence="14" id="KW-1185">Reference proteome</keyword>
<keyword evidence="5 11" id="KW-0032">Aminotransferase</keyword>
<dbReference type="PANTHER" id="PTHR42885:SF2">
    <property type="entry name" value="HISTIDINOL-PHOSPHATE AMINOTRANSFERASE"/>
    <property type="match status" value="1"/>
</dbReference>
<keyword evidence="8 11" id="KW-0663">Pyridoxal phosphate</keyword>
<dbReference type="NCBIfam" id="TIGR01141">
    <property type="entry name" value="hisC"/>
    <property type="match status" value="1"/>
</dbReference>
<dbReference type="InterPro" id="IPR015424">
    <property type="entry name" value="PyrdxlP-dep_Trfase"/>
</dbReference>
<protein>
    <recommendedName>
        <fullName evidence="11">Histidinol-phosphate aminotransferase</fullName>
        <ecNumber evidence="11">2.6.1.9</ecNumber>
    </recommendedName>
    <alternativeName>
        <fullName evidence="11">Imidazole acetol-phosphate transaminase</fullName>
    </alternativeName>
</protein>
<dbReference type="HAMAP" id="MF_01023">
    <property type="entry name" value="HisC_aminotrans_2"/>
    <property type="match status" value="1"/>
</dbReference>
<organism evidence="13 14">
    <name type="scientific">endosymbiont of Riftia pachyptila</name>
    <name type="common">vent Ph05</name>
    <dbReference type="NCBI Taxonomy" id="1048808"/>
    <lineage>
        <taxon>Bacteria</taxon>
        <taxon>Pseudomonadati</taxon>
        <taxon>Pseudomonadota</taxon>
        <taxon>Gammaproteobacteria</taxon>
        <taxon>sulfur-oxidizing symbionts</taxon>
    </lineage>
</organism>
<evidence type="ECO:0000256" key="3">
    <source>
        <dbReference type="ARBA" id="ARBA00007970"/>
    </source>
</evidence>
<dbReference type="Gene3D" id="3.40.640.10">
    <property type="entry name" value="Type I PLP-dependent aspartate aminotransferase-like (Major domain)"/>
    <property type="match status" value="1"/>
</dbReference>
<dbReference type="EMBL" id="AFOC01000045">
    <property type="protein sequence ID" value="EGV51207.1"/>
    <property type="molecule type" value="Genomic_DNA"/>
</dbReference>
<reference evidence="13" key="1">
    <citation type="journal article" date="2011" name="ISME J.">
        <title>The endosymbionts of the deep-sea tubeworms Riftia pachyptila and Tevnia jerichonana share an identical physiology as revealed by proteogenomic analyses.</title>
        <authorList>
            <person name="Gardebrecht A."/>
            <person name="Markert S."/>
            <person name="Felbeck H."/>
            <person name="Thuermer A."/>
            <person name="Albrecht D."/>
            <person name="Wollherr A."/>
            <person name="Kabisch J."/>
            <person name="Lehmann R."/>
            <person name="Daniel R."/>
            <person name="Liesegang H."/>
            <person name="Hecker M."/>
            <person name="Sievert S.M."/>
            <person name="Schweder T."/>
        </authorList>
    </citation>
    <scope>NUCLEOTIDE SEQUENCE [LARGE SCALE GENOMIC DNA]</scope>
</reference>
<evidence type="ECO:0000256" key="11">
    <source>
        <dbReference type="HAMAP-Rule" id="MF_01023"/>
    </source>
</evidence>
<dbReference type="EC" id="2.6.1.9" evidence="11"/>
<dbReference type="GO" id="GO:0030170">
    <property type="term" value="F:pyridoxal phosphate binding"/>
    <property type="evidence" value="ECO:0007669"/>
    <property type="project" value="InterPro"/>
</dbReference>
<feature type="domain" description="Aminotransferase class I/classII large" evidence="12">
    <location>
        <begin position="50"/>
        <end position="377"/>
    </location>
</feature>
<evidence type="ECO:0000256" key="10">
    <source>
        <dbReference type="ARBA" id="ARBA00047481"/>
    </source>
</evidence>
<dbReference type="Gene3D" id="3.90.1150.10">
    <property type="entry name" value="Aspartate Aminotransferase, domain 1"/>
    <property type="match status" value="1"/>
</dbReference>
<dbReference type="Proteomes" id="UP000004491">
    <property type="component" value="Unassembled WGS sequence"/>
</dbReference>
<evidence type="ECO:0000313" key="14">
    <source>
        <dbReference type="Proteomes" id="UP000004491"/>
    </source>
</evidence>
<name>G2DDU4_9GAMM</name>
<dbReference type="InterPro" id="IPR015422">
    <property type="entry name" value="PyrdxlP-dep_Trfase_small"/>
</dbReference>
<comment type="catalytic activity">
    <reaction evidence="10 11">
        <text>L-histidinol phosphate + 2-oxoglutarate = 3-(imidazol-4-yl)-2-oxopropyl phosphate + L-glutamate</text>
        <dbReference type="Rhea" id="RHEA:23744"/>
        <dbReference type="ChEBI" id="CHEBI:16810"/>
        <dbReference type="ChEBI" id="CHEBI:29985"/>
        <dbReference type="ChEBI" id="CHEBI:57766"/>
        <dbReference type="ChEBI" id="CHEBI:57980"/>
        <dbReference type="EC" id="2.6.1.9"/>
    </reaction>
</comment>
<sequence length="384" mass="42507">MCFAYFSYAKLNRNICGNLRTDIPMKQLIDQWVRPEIRALSAYHVPDPGEMIKLDAMENPYTWPDELRREWLDLLAGVDVNRYPDPQAAALKARLRDAMGVPAGAELILGNGSDELIQMLAMAVSGPGRVVMSVDPGFVMYRMIATFCGMEYVGVPLRSDDFSLDIDALLAAIERHQPALLFLAYPNNPTGNLFDAAEIERVIEVAPGIVVVDEAYAPFTDESFMPRLGEFDNLLVMRTVSKMGLAGLRLGLLVGPAAWLEQIDKTRLPYNISVLSQLSAEFALRHQAVFDAQTSAILEERGRLFSVLRAIDGVAPYASQANFILLRVPEGRALELFEGLKERGVLVKCLHGAHPLLSDCLRVTVGTPQESETFLEHFTALLQG</sequence>
<dbReference type="GO" id="GO:0004400">
    <property type="term" value="F:histidinol-phosphate transaminase activity"/>
    <property type="evidence" value="ECO:0007669"/>
    <property type="project" value="UniProtKB-UniRule"/>
</dbReference>
<comment type="cofactor">
    <cofactor evidence="1 11">
        <name>pyridoxal 5'-phosphate</name>
        <dbReference type="ChEBI" id="CHEBI:597326"/>
    </cofactor>
</comment>
<dbReference type="SUPFAM" id="SSF53383">
    <property type="entry name" value="PLP-dependent transferases"/>
    <property type="match status" value="1"/>
</dbReference>
<evidence type="ECO:0000259" key="12">
    <source>
        <dbReference type="Pfam" id="PF00155"/>
    </source>
</evidence>
<evidence type="ECO:0000256" key="9">
    <source>
        <dbReference type="ARBA" id="ARBA00023102"/>
    </source>
</evidence>
<proteinExistence type="inferred from homology"/>
<dbReference type="GO" id="GO:0000105">
    <property type="term" value="P:L-histidine biosynthetic process"/>
    <property type="evidence" value="ECO:0007669"/>
    <property type="project" value="UniProtKB-UniRule"/>
</dbReference>
<evidence type="ECO:0000313" key="13">
    <source>
        <dbReference type="EMBL" id="EGV51207.1"/>
    </source>
</evidence>
<dbReference type="PATRIC" id="fig|1048808.3.peg.1780"/>
<evidence type="ECO:0000256" key="6">
    <source>
        <dbReference type="ARBA" id="ARBA00022605"/>
    </source>
</evidence>
<keyword evidence="6 11" id="KW-0028">Amino-acid biosynthesis</keyword>
<dbReference type="PANTHER" id="PTHR42885">
    <property type="entry name" value="HISTIDINOL-PHOSPHATE AMINOTRANSFERASE-RELATED"/>
    <property type="match status" value="1"/>
</dbReference>
<dbReference type="InterPro" id="IPR015421">
    <property type="entry name" value="PyrdxlP-dep_Trfase_major"/>
</dbReference>
<evidence type="ECO:0000256" key="5">
    <source>
        <dbReference type="ARBA" id="ARBA00022576"/>
    </source>
</evidence>
<evidence type="ECO:0000256" key="7">
    <source>
        <dbReference type="ARBA" id="ARBA00022679"/>
    </source>
</evidence>
<keyword evidence="9 11" id="KW-0368">Histidine biosynthesis</keyword>
<evidence type="ECO:0000256" key="2">
    <source>
        <dbReference type="ARBA" id="ARBA00005011"/>
    </source>
</evidence>
<keyword evidence="7 11" id="KW-0808">Transferase</keyword>
<comment type="pathway">
    <text evidence="2 11">Amino-acid biosynthesis; L-histidine biosynthesis; L-histidine from 5-phospho-alpha-D-ribose 1-diphosphate: step 7/9.</text>
</comment>
<dbReference type="InterPro" id="IPR004839">
    <property type="entry name" value="Aminotransferase_I/II_large"/>
</dbReference>
<comment type="similarity">
    <text evidence="3 11">Belongs to the class-II pyridoxal-phosphate-dependent aminotransferase family. Histidinol-phosphate aminotransferase subfamily.</text>
</comment>
<dbReference type="InterPro" id="IPR005861">
    <property type="entry name" value="HisP_aminotrans"/>
</dbReference>